<dbReference type="RefSeq" id="WP_176620438.1">
    <property type="nucleotide sequence ID" value="NZ_WYET01000004.1"/>
</dbReference>
<feature type="region of interest" description="Disordered" evidence="1">
    <location>
        <begin position="29"/>
        <end position="70"/>
    </location>
</feature>
<organism evidence="3 4">
    <name type="scientific">Flagellimonas chongwuensis</name>
    <dbReference type="NCBI Taxonomy" id="2697365"/>
    <lineage>
        <taxon>Bacteria</taxon>
        <taxon>Pseudomonadati</taxon>
        <taxon>Bacteroidota</taxon>
        <taxon>Flavobacteriia</taxon>
        <taxon>Flavobacteriales</taxon>
        <taxon>Flavobacteriaceae</taxon>
        <taxon>Flagellimonas</taxon>
    </lineage>
</organism>
<reference evidence="3 4" key="1">
    <citation type="submission" date="2020-01" db="EMBL/GenBank/DDBJ databases">
        <title>Draft Genome Analysis of Muricauda sp. HICW Isolated from coastal seawater of PR China.</title>
        <authorList>
            <person name="Chen M.-X."/>
        </authorList>
    </citation>
    <scope>NUCLEOTIDE SEQUENCE [LARGE SCALE GENOMIC DNA]</scope>
    <source>
        <strain evidence="3 4">HICW</strain>
    </source>
</reference>
<dbReference type="AlphaFoldDB" id="A0A850NJQ9"/>
<dbReference type="EMBL" id="WYET01000004">
    <property type="protein sequence ID" value="NVN18752.1"/>
    <property type="molecule type" value="Genomic_DNA"/>
</dbReference>
<proteinExistence type="predicted"/>
<keyword evidence="4" id="KW-1185">Reference proteome</keyword>
<comment type="caution">
    <text evidence="3">The sequence shown here is derived from an EMBL/GenBank/DDBJ whole genome shotgun (WGS) entry which is preliminary data.</text>
</comment>
<feature type="compositionally biased region" description="Acidic residues" evidence="1">
    <location>
        <begin position="39"/>
        <end position="52"/>
    </location>
</feature>
<evidence type="ECO:0000313" key="4">
    <source>
        <dbReference type="Proteomes" id="UP000558089"/>
    </source>
</evidence>
<dbReference type="PROSITE" id="PS51257">
    <property type="entry name" value="PROKAR_LIPOPROTEIN"/>
    <property type="match status" value="1"/>
</dbReference>
<evidence type="ECO:0000256" key="2">
    <source>
        <dbReference type="SAM" id="SignalP"/>
    </source>
</evidence>
<gene>
    <name evidence="3" type="ORF">GUA46_10395</name>
</gene>
<evidence type="ECO:0000256" key="1">
    <source>
        <dbReference type="SAM" id="MobiDB-lite"/>
    </source>
</evidence>
<sequence length="484" mass="51569">MKHIFLNFRTLAVILLVFGLVAACSSDDNGGEDPAVVDTDGDGIADASDECPSEAGAAANNGCPDEGPEEESRWITIAGARMGENPGDGNGGTLIYSVTSAEAKDPTVQIDPFNDGFVAPSNRTARLQASEDGNTIFNISYAGDTGGNYTKYIVNGGNDFEQTGSEISIAPYVGSAPRWIKLFDGDQTGSAVYVSTEHQVDDNGTPDNVTDDTYIRTSQTIGVVTLNLVDSQINNFQEHEIGLSEEEEALGYYISRIDMPTLNAAGDKLYIGARLSKVDPTTIESDSDYEILGSKTIVLDYPSLLNPTVITSGVGHGNTNGYRSINSFEYNGAVYQANQGDPEGSYILRIGADNQYDDSYDFNLDEALGVTGAYVLAWRPAANGKGVLAYRHDGSAEGVAGQQGFFALIDLEARSATQITDIPYTADFYLFQYQGFAVDGTEIYLTEAPVGQNGNIYVVDTETGAVTQGAELINAVGSHFIGAW</sequence>
<feature type="chain" id="PRO_5032287054" evidence="2">
    <location>
        <begin position="23"/>
        <end position="484"/>
    </location>
</feature>
<name>A0A850NJQ9_9FLAO</name>
<accession>A0A850NJQ9</accession>
<feature type="signal peptide" evidence="2">
    <location>
        <begin position="1"/>
        <end position="22"/>
    </location>
</feature>
<protein>
    <submittedName>
        <fullName evidence="3">Uncharacterized protein</fullName>
    </submittedName>
</protein>
<evidence type="ECO:0000313" key="3">
    <source>
        <dbReference type="EMBL" id="NVN18752.1"/>
    </source>
</evidence>
<keyword evidence="2" id="KW-0732">Signal</keyword>
<dbReference type="Proteomes" id="UP000558089">
    <property type="component" value="Unassembled WGS sequence"/>
</dbReference>